<comment type="similarity">
    <text evidence="1">Belongs to the sigma-70 factor family. ECF subfamily.</text>
</comment>
<proteinExistence type="inferred from homology"/>
<dbReference type="InterPro" id="IPR014284">
    <property type="entry name" value="RNA_pol_sigma-70_dom"/>
</dbReference>
<dbReference type="Gene3D" id="1.10.10.10">
    <property type="entry name" value="Winged helix-like DNA-binding domain superfamily/Winged helix DNA-binding domain"/>
    <property type="match status" value="1"/>
</dbReference>
<evidence type="ECO:0000256" key="2">
    <source>
        <dbReference type="ARBA" id="ARBA00023015"/>
    </source>
</evidence>
<organism evidence="8 9">
    <name type="scientific">Sphingobium chlorophenolicum L-1</name>
    <dbReference type="NCBI Taxonomy" id="690566"/>
    <lineage>
        <taxon>Bacteria</taxon>
        <taxon>Pseudomonadati</taxon>
        <taxon>Pseudomonadota</taxon>
        <taxon>Alphaproteobacteria</taxon>
        <taxon>Sphingomonadales</taxon>
        <taxon>Sphingomonadaceae</taxon>
        <taxon>Sphingobium</taxon>
    </lineage>
</organism>
<dbReference type="Pfam" id="PF08281">
    <property type="entry name" value="Sigma70_r4_2"/>
    <property type="match status" value="1"/>
</dbReference>
<keyword evidence="2" id="KW-0805">Transcription regulation</keyword>
<evidence type="ECO:0000313" key="9">
    <source>
        <dbReference type="Proteomes" id="UP000007150"/>
    </source>
</evidence>
<dbReference type="HOGENOM" id="CLU_047691_12_2_5"/>
<dbReference type="InterPro" id="IPR013324">
    <property type="entry name" value="RNA_pol_sigma_r3/r4-like"/>
</dbReference>
<protein>
    <submittedName>
        <fullName evidence="8">RNA polymerase, sigma-24 subunit, ECF subfamily</fullName>
    </submittedName>
</protein>
<evidence type="ECO:0000259" key="7">
    <source>
        <dbReference type="Pfam" id="PF08281"/>
    </source>
</evidence>
<reference evidence="8 9" key="1">
    <citation type="submission" date="2011-05" db="EMBL/GenBank/DDBJ databases">
        <title>Complete sequence of chromosome 1 of Sphingobium chlorophenolicum L-1.</title>
        <authorList>
            <consortium name="US DOE Joint Genome Institute"/>
            <person name="Lucas S."/>
            <person name="Han J."/>
            <person name="Lapidus A."/>
            <person name="Cheng J.-F."/>
            <person name="Goodwin L."/>
            <person name="Pitluck S."/>
            <person name="Peters L."/>
            <person name="Daligault H."/>
            <person name="Han C."/>
            <person name="Tapia R."/>
            <person name="Land M."/>
            <person name="Hauser L."/>
            <person name="Kyrpides N."/>
            <person name="Ivanova N."/>
            <person name="Pagani I."/>
            <person name="Turner P."/>
            <person name="Copley S."/>
            <person name="Woyke T."/>
        </authorList>
    </citation>
    <scope>NUCLEOTIDE SEQUENCE [LARGE SCALE GENOMIC DNA]</scope>
    <source>
        <strain evidence="8 9">L-1</strain>
    </source>
</reference>
<dbReference type="SUPFAM" id="SSF88659">
    <property type="entry name" value="Sigma3 and sigma4 domains of RNA polymerase sigma factors"/>
    <property type="match status" value="1"/>
</dbReference>
<dbReference type="InterPro" id="IPR013249">
    <property type="entry name" value="RNA_pol_sigma70_r4_t2"/>
</dbReference>
<dbReference type="GO" id="GO:0003677">
    <property type="term" value="F:DNA binding"/>
    <property type="evidence" value="ECO:0007669"/>
    <property type="project" value="InterPro"/>
</dbReference>
<evidence type="ECO:0000256" key="5">
    <source>
        <dbReference type="SAM" id="MobiDB-lite"/>
    </source>
</evidence>
<dbReference type="KEGG" id="sch:Sphch_2154"/>
<name>F6EWC6_SPHCR</name>
<dbReference type="EMBL" id="CP002798">
    <property type="protein sequence ID" value="AEG49820.1"/>
    <property type="molecule type" value="Genomic_DNA"/>
</dbReference>
<dbReference type="InterPro" id="IPR039425">
    <property type="entry name" value="RNA_pol_sigma-70-like"/>
</dbReference>
<dbReference type="PANTHER" id="PTHR43133:SF63">
    <property type="entry name" value="RNA POLYMERASE SIGMA FACTOR FECI-RELATED"/>
    <property type="match status" value="1"/>
</dbReference>
<keyword evidence="4" id="KW-0804">Transcription</keyword>
<gene>
    <name evidence="8" type="ORF">Sphch_2154</name>
</gene>
<feature type="domain" description="RNA polymerase sigma-70 region 2" evidence="6">
    <location>
        <begin position="18"/>
        <end position="78"/>
    </location>
</feature>
<sequence length="197" mass="22398">MGDPSEKIRWFQEVILPCQGLVRGRLRRILPQHVDLDDILAEVLTRAYAVDDWRQIRNGLAFMHRIARNLLVDQARRDAIISFDYMADLEDLGRTVNYDGMLNARDELRRLEKLVQKLPTQQKRAFILRRVEGYSIADVAAEMGLSVSTVENHLSRALAHVARGTMDSEDHDVEQPSTRQNAAPGDRGRSRASGRPA</sequence>
<dbReference type="InterPro" id="IPR036388">
    <property type="entry name" value="WH-like_DNA-bd_sf"/>
</dbReference>
<dbReference type="Proteomes" id="UP000007150">
    <property type="component" value="Chromosome 1"/>
</dbReference>
<accession>F6EWC6</accession>
<dbReference type="GO" id="GO:0006352">
    <property type="term" value="P:DNA-templated transcription initiation"/>
    <property type="evidence" value="ECO:0007669"/>
    <property type="project" value="InterPro"/>
</dbReference>
<dbReference type="Pfam" id="PF04542">
    <property type="entry name" value="Sigma70_r2"/>
    <property type="match status" value="1"/>
</dbReference>
<dbReference type="RefSeq" id="WP_013848064.1">
    <property type="nucleotide sequence ID" value="NC_015593.1"/>
</dbReference>
<dbReference type="Gene3D" id="1.10.1740.10">
    <property type="match status" value="1"/>
</dbReference>
<evidence type="ECO:0000313" key="8">
    <source>
        <dbReference type="EMBL" id="AEG49820.1"/>
    </source>
</evidence>
<dbReference type="NCBIfam" id="TIGR02937">
    <property type="entry name" value="sigma70-ECF"/>
    <property type="match status" value="1"/>
</dbReference>
<feature type="region of interest" description="Disordered" evidence="5">
    <location>
        <begin position="165"/>
        <end position="197"/>
    </location>
</feature>
<evidence type="ECO:0000256" key="4">
    <source>
        <dbReference type="ARBA" id="ARBA00023163"/>
    </source>
</evidence>
<evidence type="ECO:0000259" key="6">
    <source>
        <dbReference type="Pfam" id="PF04542"/>
    </source>
</evidence>
<dbReference type="AlphaFoldDB" id="F6EWC6"/>
<feature type="domain" description="RNA polymerase sigma factor 70 region 4 type 2" evidence="7">
    <location>
        <begin position="109"/>
        <end position="160"/>
    </location>
</feature>
<dbReference type="PANTHER" id="PTHR43133">
    <property type="entry name" value="RNA POLYMERASE ECF-TYPE SIGMA FACTO"/>
    <property type="match status" value="1"/>
</dbReference>
<keyword evidence="3" id="KW-0731">Sigma factor</keyword>
<dbReference type="SUPFAM" id="SSF88946">
    <property type="entry name" value="Sigma2 domain of RNA polymerase sigma factors"/>
    <property type="match status" value="1"/>
</dbReference>
<dbReference type="InterPro" id="IPR013325">
    <property type="entry name" value="RNA_pol_sigma_r2"/>
</dbReference>
<evidence type="ECO:0000256" key="1">
    <source>
        <dbReference type="ARBA" id="ARBA00010641"/>
    </source>
</evidence>
<keyword evidence="9" id="KW-1185">Reference proteome</keyword>
<dbReference type="STRING" id="690566.Sphch_2154"/>
<dbReference type="InterPro" id="IPR007627">
    <property type="entry name" value="RNA_pol_sigma70_r2"/>
</dbReference>
<evidence type="ECO:0000256" key="3">
    <source>
        <dbReference type="ARBA" id="ARBA00023082"/>
    </source>
</evidence>
<dbReference type="GO" id="GO:0016987">
    <property type="term" value="F:sigma factor activity"/>
    <property type="evidence" value="ECO:0007669"/>
    <property type="project" value="UniProtKB-KW"/>
</dbReference>
<dbReference type="CDD" id="cd06171">
    <property type="entry name" value="Sigma70_r4"/>
    <property type="match status" value="1"/>
</dbReference>